<evidence type="ECO:0000256" key="2">
    <source>
        <dbReference type="ARBA" id="ARBA00022771"/>
    </source>
</evidence>
<feature type="compositionally biased region" description="Basic and acidic residues" evidence="5">
    <location>
        <begin position="153"/>
        <end position="166"/>
    </location>
</feature>
<evidence type="ECO:0000259" key="7">
    <source>
        <dbReference type="PROSITE" id="PS51397"/>
    </source>
</evidence>
<dbReference type="GO" id="GO:0008237">
    <property type="term" value="F:metallopeptidase activity"/>
    <property type="evidence" value="ECO:0007669"/>
    <property type="project" value="TreeGrafter"/>
</dbReference>
<gene>
    <name evidence="8" type="ORF">Micbo1qcDRAFT_162840</name>
</gene>
<evidence type="ECO:0000313" key="9">
    <source>
        <dbReference type="Proteomes" id="UP000070501"/>
    </source>
</evidence>
<dbReference type="STRING" id="196109.A0A136J2B2"/>
<dbReference type="GO" id="GO:0006281">
    <property type="term" value="P:DNA repair"/>
    <property type="evidence" value="ECO:0007669"/>
    <property type="project" value="TreeGrafter"/>
</dbReference>
<dbReference type="InterPro" id="IPR001876">
    <property type="entry name" value="Znf_RanBP2"/>
</dbReference>
<reference evidence="9" key="1">
    <citation type="submission" date="2016-02" db="EMBL/GenBank/DDBJ databases">
        <title>Draft genome sequence of Microdochium bolleyi, a fungal endophyte of beachgrass.</title>
        <authorList>
            <consortium name="DOE Joint Genome Institute"/>
            <person name="David A.S."/>
            <person name="May G."/>
            <person name="Haridas S."/>
            <person name="Lim J."/>
            <person name="Wang M."/>
            <person name="Labutti K."/>
            <person name="Lipzen A."/>
            <person name="Barry K."/>
            <person name="Grigoriev I.V."/>
        </authorList>
    </citation>
    <scope>NUCLEOTIDE SEQUENCE [LARGE SCALE GENOMIC DNA]</scope>
    <source>
        <strain evidence="9">J235TASD1</strain>
    </source>
</reference>
<feature type="domain" description="WLM" evidence="7">
    <location>
        <begin position="1"/>
        <end position="202"/>
    </location>
</feature>
<evidence type="ECO:0000256" key="4">
    <source>
        <dbReference type="PROSITE-ProRule" id="PRU00322"/>
    </source>
</evidence>
<dbReference type="PANTHER" id="PTHR46622">
    <property type="entry name" value="DNA-DEPENDENT METALLOPROTEASE WSS1"/>
    <property type="match status" value="1"/>
</dbReference>
<dbReference type="Pfam" id="PF08325">
    <property type="entry name" value="WLM"/>
    <property type="match status" value="1"/>
</dbReference>
<feature type="compositionally biased region" description="Low complexity" evidence="5">
    <location>
        <begin position="388"/>
        <end position="407"/>
    </location>
</feature>
<feature type="region of interest" description="Disordered" evidence="5">
    <location>
        <begin position="262"/>
        <end position="318"/>
    </location>
</feature>
<feature type="domain" description="RanBP2-type" evidence="6">
    <location>
        <begin position="318"/>
        <end position="350"/>
    </location>
</feature>
<protein>
    <submittedName>
        <fullName evidence="8">WLM domain-domain-containing protein</fullName>
    </submittedName>
</protein>
<organism evidence="8 9">
    <name type="scientific">Microdochium bolleyi</name>
    <dbReference type="NCBI Taxonomy" id="196109"/>
    <lineage>
        <taxon>Eukaryota</taxon>
        <taxon>Fungi</taxon>
        <taxon>Dikarya</taxon>
        <taxon>Ascomycota</taxon>
        <taxon>Pezizomycotina</taxon>
        <taxon>Sordariomycetes</taxon>
        <taxon>Xylariomycetidae</taxon>
        <taxon>Xylariales</taxon>
        <taxon>Microdochiaceae</taxon>
        <taxon>Microdochium</taxon>
    </lineage>
</organism>
<dbReference type="PROSITE" id="PS01358">
    <property type="entry name" value="ZF_RANBP2_1"/>
    <property type="match status" value="1"/>
</dbReference>
<name>A0A136J2B2_9PEZI</name>
<feature type="region of interest" description="Disordered" evidence="5">
    <location>
        <begin position="153"/>
        <end position="187"/>
    </location>
</feature>
<dbReference type="PROSITE" id="PS51397">
    <property type="entry name" value="WLM"/>
    <property type="match status" value="1"/>
</dbReference>
<accession>A0A136J2B2</accession>
<dbReference type="InterPro" id="IPR053000">
    <property type="entry name" value="WSS1-like_metalloprotease"/>
</dbReference>
<dbReference type="PROSITE" id="PS50199">
    <property type="entry name" value="ZF_RANBP2_2"/>
    <property type="match status" value="1"/>
</dbReference>
<keyword evidence="9" id="KW-1185">Reference proteome</keyword>
<dbReference type="EMBL" id="KQ964250">
    <property type="protein sequence ID" value="KXJ91219.1"/>
    <property type="molecule type" value="Genomic_DNA"/>
</dbReference>
<feature type="compositionally biased region" description="Low complexity" evidence="5">
    <location>
        <begin position="301"/>
        <end position="318"/>
    </location>
</feature>
<dbReference type="PANTHER" id="PTHR46622:SF1">
    <property type="entry name" value="DNA-DEPENDENT METALLOPROTEASE WSS1"/>
    <property type="match status" value="1"/>
</dbReference>
<evidence type="ECO:0000256" key="1">
    <source>
        <dbReference type="ARBA" id="ARBA00022723"/>
    </source>
</evidence>
<evidence type="ECO:0000313" key="8">
    <source>
        <dbReference type="EMBL" id="KXJ91219.1"/>
    </source>
</evidence>
<dbReference type="AlphaFoldDB" id="A0A136J2B2"/>
<dbReference type="Proteomes" id="UP000070501">
    <property type="component" value="Unassembled WGS sequence"/>
</dbReference>
<keyword evidence="3" id="KW-0862">Zinc</keyword>
<dbReference type="GO" id="GO:0005634">
    <property type="term" value="C:nucleus"/>
    <property type="evidence" value="ECO:0007669"/>
    <property type="project" value="TreeGrafter"/>
</dbReference>
<feature type="compositionally biased region" description="Gly residues" evidence="5">
    <location>
        <begin position="167"/>
        <end position="178"/>
    </location>
</feature>
<dbReference type="OrthoDB" id="261960at2759"/>
<proteinExistence type="predicted"/>
<dbReference type="InParanoid" id="A0A136J2B2"/>
<sequence length="460" mass="49846">MSAGEVDPLIFSFSHLADYPRAGDALHTLRRVASLVKPLMRARGWVVRQLTEFYPGQENLLGLNVNRGQKICLRLRYPSDRTLFLPLEEVVDTMLHELAHNVHGPHDGKFHALWNQLRDEHEALAMKGYTGEGFLSQGQRLGGRRIPMDEARRLARASAEKRRGDSGGRGGSGPGKRLGGSAARPERDIRATIADAVARRNRISQGCANDKQSADEIQEIADTATRNGFRTQAEEDAANEAAIAQALWELVQEDEKARLGDAYVPPTVDVPREGGALRRGTLGRQKPAQPKPSLSTSQRGSDSAPTTSRRTASSRAANAGASTTWSCAICTLSNPAIYLCCDACGAERQIAVGSNGHEKPTSTTNNNNAKRKWPETIDLTQTDGDPRGGSSTGRVSGSSSSSSASARGSRDQRLQGSTAPQPKLPPPSRQKTWTCSDCGRVRERQWWSCDLCGKIKDSSA</sequence>
<feature type="region of interest" description="Disordered" evidence="5">
    <location>
        <begin position="354"/>
        <end position="434"/>
    </location>
</feature>
<keyword evidence="2 4" id="KW-0863">Zinc-finger</keyword>
<evidence type="ECO:0000256" key="3">
    <source>
        <dbReference type="ARBA" id="ARBA00022833"/>
    </source>
</evidence>
<dbReference type="InterPro" id="IPR013536">
    <property type="entry name" value="WLM_dom"/>
</dbReference>
<evidence type="ECO:0000259" key="6">
    <source>
        <dbReference type="PROSITE" id="PS50199"/>
    </source>
</evidence>
<keyword evidence="1" id="KW-0479">Metal-binding</keyword>
<evidence type="ECO:0000256" key="5">
    <source>
        <dbReference type="SAM" id="MobiDB-lite"/>
    </source>
</evidence>
<dbReference type="GO" id="GO:0008270">
    <property type="term" value="F:zinc ion binding"/>
    <property type="evidence" value="ECO:0007669"/>
    <property type="project" value="UniProtKB-KW"/>
</dbReference>